<dbReference type="InterPro" id="IPR005845">
    <property type="entry name" value="A-D-PHexomutase_a/b/a-II"/>
</dbReference>
<evidence type="ECO:0000256" key="2">
    <source>
        <dbReference type="ARBA" id="ARBA00001946"/>
    </source>
</evidence>
<dbReference type="RefSeq" id="WP_067234750.1">
    <property type="nucleotide sequence ID" value="NZ_LZMZ01000005.1"/>
</dbReference>
<dbReference type="InterPro" id="IPR005841">
    <property type="entry name" value="Alpha-D-phosphohexomutase_SF"/>
</dbReference>
<protein>
    <recommendedName>
        <fullName evidence="5">phosphomannomutase</fullName>
        <ecNumber evidence="5">5.4.2.8</ecNumber>
    </recommendedName>
</protein>
<evidence type="ECO:0000259" key="10">
    <source>
        <dbReference type="Pfam" id="PF02878"/>
    </source>
</evidence>
<dbReference type="GO" id="GO:0005975">
    <property type="term" value="P:carbohydrate metabolic process"/>
    <property type="evidence" value="ECO:0007669"/>
    <property type="project" value="InterPro"/>
</dbReference>
<dbReference type="SUPFAM" id="SSF55957">
    <property type="entry name" value="Phosphoglucomutase, C-terminal domain"/>
    <property type="match status" value="1"/>
</dbReference>
<dbReference type="InterPro" id="IPR016055">
    <property type="entry name" value="A-D-PHexomutase_a/b/a-I/II/III"/>
</dbReference>
<dbReference type="PRINTS" id="PR00509">
    <property type="entry name" value="PGMPMM"/>
</dbReference>
<dbReference type="InterPro" id="IPR005844">
    <property type="entry name" value="A-D-PHexomutase_a/b/a-I"/>
</dbReference>
<comment type="similarity">
    <text evidence="4">Belongs to the phosphohexose mutase family.</text>
</comment>
<comment type="catalytic activity">
    <reaction evidence="1">
        <text>alpha-D-mannose 1-phosphate = D-mannose 6-phosphate</text>
        <dbReference type="Rhea" id="RHEA:11140"/>
        <dbReference type="ChEBI" id="CHEBI:58409"/>
        <dbReference type="ChEBI" id="CHEBI:58735"/>
        <dbReference type="EC" id="5.4.2.8"/>
    </reaction>
</comment>
<sequence>MWLHPFLPQQALFKAYDIRGDITLFSDDFLWALGQGFARLFAQHGGGRVAIGYDVRKFSPRIAAFIAYHCHVQGLSIDWLGQVTTPMMAHAASCQDGHGVMVTASHSPRHVHGVKWLCAHHSPSAEAIGALFDTLADVPAYVPTAADLAAVQAFASQLGQADATVFNAYQASMTQAFARIQHACYSACTPRHAPLRLVIDCMNGATSRFAERLFSGFGYDCQMLNAMPDGSFPKGNPDPAEPARLAELSHAVVASGADMGLAFDGDGDRVMVIDGHGRMIAPDNLLYLLAQIALAERPTLAGVESTAEVMFDVKCSHHVPTLLAAHGALPVMQKTGSSLMRQALQRRHRASVFAGELSGHFLFNDGYFVLYDDAMYAALRLLNWLRYQPVTFAELLARLPVSVSTADMYLPIASAEYGQRLLNQLLAAAQKPFSRLRRAFAVREVSTVDGLRLDFAHGVGILRRSNTGNYLTVRFCGDTLADLQHAQQVFSWLCASVDDDLATQIAQIQPV</sequence>
<dbReference type="Gene3D" id="3.30.310.50">
    <property type="entry name" value="Alpha-D-phosphohexomutase, C-terminal domain"/>
    <property type="match status" value="1"/>
</dbReference>
<proteinExistence type="inferred from homology"/>
<evidence type="ECO:0000256" key="1">
    <source>
        <dbReference type="ARBA" id="ARBA00000586"/>
    </source>
</evidence>
<dbReference type="SUPFAM" id="SSF53738">
    <property type="entry name" value="Phosphoglucomutase, first 3 domains"/>
    <property type="match status" value="3"/>
</dbReference>
<evidence type="ECO:0000256" key="9">
    <source>
        <dbReference type="ARBA" id="ARBA00023235"/>
    </source>
</evidence>
<dbReference type="Pfam" id="PF02879">
    <property type="entry name" value="PGM_PMM_II"/>
    <property type="match status" value="1"/>
</dbReference>
<organism evidence="13 14">
    <name type="scientific">Faucicola atlantae</name>
    <dbReference type="NCBI Taxonomy" id="34059"/>
    <lineage>
        <taxon>Bacteria</taxon>
        <taxon>Pseudomonadati</taxon>
        <taxon>Pseudomonadota</taxon>
        <taxon>Gammaproteobacteria</taxon>
        <taxon>Moraxellales</taxon>
        <taxon>Moraxellaceae</taxon>
        <taxon>Faucicola</taxon>
    </lineage>
</organism>
<feature type="domain" description="Alpha-D-phosphohexomutase alpha/beta/alpha" evidence="12">
    <location>
        <begin position="282"/>
        <end position="399"/>
    </location>
</feature>
<dbReference type="AlphaFoldDB" id="A0A1B8QF29"/>
<dbReference type="GO" id="GO:0004615">
    <property type="term" value="F:phosphomannomutase activity"/>
    <property type="evidence" value="ECO:0007669"/>
    <property type="project" value="UniProtKB-EC"/>
</dbReference>
<keyword evidence="8" id="KW-0460">Magnesium</keyword>
<dbReference type="Pfam" id="PF02880">
    <property type="entry name" value="PGM_PMM_III"/>
    <property type="match status" value="1"/>
</dbReference>
<evidence type="ECO:0000256" key="5">
    <source>
        <dbReference type="ARBA" id="ARBA00012730"/>
    </source>
</evidence>
<dbReference type="PANTHER" id="PTHR43771:SF2">
    <property type="entry name" value="PHOSPHOMANNOMUTASE_PHOSPHOGLUCOMUTASE"/>
    <property type="match status" value="1"/>
</dbReference>
<dbReference type="CDD" id="cd03089">
    <property type="entry name" value="PMM_PGM"/>
    <property type="match status" value="1"/>
</dbReference>
<dbReference type="InterPro" id="IPR036900">
    <property type="entry name" value="A-D-PHexomutase_C_sf"/>
</dbReference>
<dbReference type="GO" id="GO:0046872">
    <property type="term" value="F:metal ion binding"/>
    <property type="evidence" value="ECO:0007669"/>
    <property type="project" value="UniProtKB-KW"/>
</dbReference>
<name>A0A1B8QF29_9GAMM</name>
<keyword evidence="7" id="KW-0479">Metal-binding</keyword>
<dbReference type="Proteomes" id="UP000092508">
    <property type="component" value="Unassembled WGS sequence"/>
</dbReference>
<feature type="domain" description="Alpha-D-phosphohexomutase alpha/beta/alpha" evidence="11">
    <location>
        <begin position="191"/>
        <end position="277"/>
    </location>
</feature>
<dbReference type="InterPro" id="IPR005846">
    <property type="entry name" value="A-D-PHexomutase_a/b/a-III"/>
</dbReference>
<comment type="pathway">
    <text evidence="3">Nucleotide-sugar biosynthesis; GDP-alpha-D-mannose biosynthesis; alpha-D-mannose 1-phosphate from D-fructose 6-phosphate: step 2/2.</text>
</comment>
<gene>
    <name evidence="13" type="ORF">A9308_03195</name>
</gene>
<comment type="caution">
    <text evidence="13">The sequence shown here is derived from an EMBL/GenBank/DDBJ whole genome shotgun (WGS) entry which is preliminary data.</text>
</comment>
<keyword evidence="9" id="KW-0413">Isomerase</keyword>
<dbReference type="Gene3D" id="3.40.120.10">
    <property type="entry name" value="Alpha-D-Glucose-1,6-Bisphosphate, subunit A, domain 3"/>
    <property type="match status" value="3"/>
</dbReference>
<evidence type="ECO:0000256" key="3">
    <source>
        <dbReference type="ARBA" id="ARBA00004699"/>
    </source>
</evidence>
<dbReference type="EC" id="5.4.2.8" evidence="5"/>
<dbReference type="Pfam" id="PF02878">
    <property type="entry name" value="PGM_PMM_I"/>
    <property type="match status" value="1"/>
</dbReference>
<dbReference type="STRING" id="34059.A9308_03195"/>
<comment type="cofactor">
    <cofactor evidence="2">
        <name>Mg(2+)</name>
        <dbReference type="ChEBI" id="CHEBI:18420"/>
    </cofactor>
</comment>
<keyword evidence="6" id="KW-0597">Phosphoprotein</keyword>
<evidence type="ECO:0000256" key="7">
    <source>
        <dbReference type="ARBA" id="ARBA00022723"/>
    </source>
</evidence>
<evidence type="ECO:0000259" key="11">
    <source>
        <dbReference type="Pfam" id="PF02879"/>
    </source>
</evidence>
<evidence type="ECO:0000256" key="8">
    <source>
        <dbReference type="ARBA" id="ARBA00022842"/>
    </source>
</evidence>
<dbReference type="OrthoDB" id="9803322at2"/>
<reference evidence="13 14" key="1">
    <citation type="submission" date="2016-06" db="EMBL/GenBank/DDBJ databases">
        <title>Draft genome of Moraxella atlantae CCUG 66109.</title>
        <authorList>
            <person name="Salva-Serra F."/>
            <person name="Engstrom-Jakobsson H."/>
            <person name="Thorell K."/>
            <person name="Gonzales-Siles L."/>
            <person name="Karlsson R."/>
            <person name="Boulund F."/>
            <person name="Engstrand L."/>
            <person name="Kristiansson E."/>
            <person name="Moore E."/>
        </authorList>
    </citation>
    <scope>NUCLEOTIDE SEQUENCE [LARGE SCALE GENOMIC DNA]</scope>
    <source>
        <strain evidence="13 14">CCUG 66109</strain>
    </source>
</reference>
<dbReference type="PANTHER" id="PTHR43771">
    <property type="entry name" value="PHOSPHOMANNOMUTASE"/>
    <property type="match status" value="1"/>
</dbReference>
<evidence type="ECO:0000259" key="12">
    <source>
        <dbReference type="Pfam" id="PF02880"/>
    </source>
</evidence>
<evidence type="ECO:0000313" key="13">
    <source>
        <dbReference type="EMBL" id="OBX80567.1"/>
    </source>
</evidence>
<evidence type="ECO:0000313" key="14">
    <source>
        <dbReference type="Proteomes" id="UP000092508"/>
    </source>
</evidence>
<evidence type="ECO:0000256" key="6">
    <source>
        <dbReference type="ARBA" id="ARBA00022553"/>
    </source>
</evidence>
<evidence type="ECO:0000256" key="4">
    <source>
        <dbReference type="ARBA" id="ARBA00010231"/>
    </source>
</evidence>
<dbReference type="EMBL" id="LZMZ01000005">
    <property type="protein sequence ID" value="OBX80567.1"/>
    <property type="molecule type" value="Genomic_DNA"/>
</dbReference>
<feature type="domain" description="Alpha-D-phosphohexomutase alpha/beta/alpha" evidence="10">
    <location>
        <begin position="12"/>
        <end position="120"/>
    </location>
</feature>
<accession>A0A1B8QF29</accession>